<dbReference type="GO" id="GO:0006355">
    <property type="term" value="P:regulation of DNA-templated transcription"/>
    <property type="evidence" value="ECO:0007669"/>
    <property type="project" value="UniProtKB-ARBA"/>
</dbReference>
<dbReference type="InterPro" id="IPR001647">
    <property type="entry name" value="HTH_TetR"/>
</dbReference>
<dbReference type="Proteomes" id="UP000019247">
    <property type="component" value="Unassembled WGS sequence"/>
</dbReference>
<accession>W6T4E0</accession>
<dbReference type="PRINTS" id="PR00455">
    <property type="entry name" value="HTHTETR"/>
</dbReference>
<keyword evidence="1 2" id="KW-0238">DNA-binding</keyword>
<dbReference type="PROSITE" id="PS50977">
    <property type="entry name" value="HTH_TETR_2"/>
    <property type="match status" value="1"/>
</dbReference>
<dbReference type="SUPFAM" id="SSF46689">
    <property type="entry name" value="Homeodomain-like"/>
    <property type="match status" value="1"/>
</dbReference>
<comment type="caution">
    <text evidence="4">The sequence shown here is derived from an EMBL/GenBank/DDBJ whole genome shotgun (WGS) entry which is preliminary data.</text>
</comment>
<dbReference type="HOGENOM" id="CLU_069356_27_3_9"/>
<evidence type="ECO:0000313" key="5">
    <source>
        <dbReference type="Proteomes" id="UP000019247"/>
    </source>
</evidence>
<organism evidence="4 5">
    <name type="scientific">Lactiplantibacillus fabifermentans T30PCM01</name>
    <dbReference type="NCBI Taxonomy" id="1400520"/>
    <lineage>
        <taxon>Bacteria</taxon>
        <taxon>Bacillati</taxon>
        <taxon>Bacillota</taxon>
        <taxon>Bacilli</taxon>
        <taxon>Lactobacillales</taxon>
        <taxon>Lactobacillaceae</taxon>
        <taxon>Lactiplantibacillus</taxon>
    </lineage>
</organism>
<dbReference type="PATRIC" id="fig|1400520.3.peg.3323"/>
<dbReference type="Pfam" id="PF00440">
    <property type="entry name" value="TetR_N"/>
    <property type="match status" value="1"/>
</dbReference>
<proteinExistence type="predicted"/>
<dbReference type="InterPro" id="IPR050109">
    <property type="entry name" value="HTH-type_TetR-like_transc_reg"/>
</dbReference>
<reference evidence="4 5" key="1">
    <citation type="journal article" date="2014" name="Genome Announc.">
        <title>Genome Sequence of Lactobacillus fabifermentans Strain T30PCM01, Isolated from Fermenting Grape Marc.</title>
        <authorList>
            <person name="Treu L."/>
            <person name="Vendramin V."/>
            <person name="Bovo B."/>
            <person name="Giacomini A."/>
            <person name="Corich V."/>
            <person name="Campanaro S."/>
        </authorList>
    </citation>
    <scope>NUCLEOTIDE SEQUENCE [LARGE SCALE GENOMIC DNA]</scope>
    <source>
        <strain evidence="4 5">T30PCM01</strain>
    </source>
</reference>
<feature type="DNA-binding region" description="H-T-H motif" evidence="2">
    <location>
        <begin position="41"/>
        <end position="60"/>
    </location>
</feature>
<evidence type="ECO:0000259" key="3">
    <source>
        <dbReference type="PROSITE" id="PS50977"/>
    </source>
</evidence>
<evidence type="ECO:0000256" key="2">
    <source>
        <dbReference type="PROSITE-ProRule" id="PRU00335"/>
    </source>
</evidence>
<evidence type="ECO:0000256" key="1">
    <source>
        <dbReference type="ARBA" id="ARBA00023125"/>
    </source>
</evidence>
<gene>
    <name evidence="4" type="ORF">LFAB_16895</name>
</gene>
<dbReference type="eggNOG" id="COG1309">
    <property type="taxonomic scope" value="Bacteria"/>
</dbReference>
<dbReference type="Gene3D" id="1.10.357.10">
    <property type="entry name" value="Tetracycline Repressor, domain 2"/>
    <property type="match status" value="1"/>
</dbReference>
<protein>
    <submittedName>
        <fullName evidence="4">Transcriptional regulator</fullName>
    </submittedName>
</protein>
<dbReference type="AlphaFoldDB" id="W6T4E0"/>
<dbReference type="EMBL" id="AWWK01000094">
    <property type="protein sequence ID" value="ETY72553.1"/>
    <property type="molecule type" value="Genomic_DNA"/>
</dbReference>
<dbReference type="GO" id="GO:0003677">
    <property type="term" value="F:DNA binding"/>
    <property type="evidence" value="ECO:0007669"/>
    <property type="project" value="UniProtKB-UniRule"/>
</dbReference>
<dbReference type="STRING" id="1400520.LFAB_16895"/>
<evidence type="ECO:0000313" key="4">
    <source>
        <dbReference type="EMBL" id="ETY72553.1"/>
    </source>
</evidence>
<sequence length="215" mass="23458">MSEVEALFKQTIQASDLSAKQQAVLQASLDLFAAQGFDRTTSSEIAARAGVSEGTVYKKFKTKKGIFDALMTPFLDAIVPRVTTEFAAEVQAQTFADFAAFLQYLIANRMAFVLANHQQIKIFAQEIISQPNIMTTLATHWQQLLAGPLGAQLDAYKAQQQLVDWTNVRIAQYIGSTIAGYMAPQILLPDAAPVDVDVQSQAATEFLLRGLAPEA</sequence>
<name>W6T4E0_9LACO</name>
<dbReference type="PANTHER" id="PTHR30055">
    <property type="entry name" value="HTH-TYPE TRANSCRIPTIONAL REGULATOR RUTR"/>
    <property type="match status" value="1"/>
</dbReference>
<dbReference type="InterPro" id="IPR009057">
    <property type="entry name" value="Homeodomain-like_sf"/>
</dbReference>
<dbReference type="RefSeq" id="WP_033614913.1">
    <property type="nucleotide sequence ID" value="NZ_KK036540.1"/>
</dbReference>
<feature type="domain" description="HTH tetR-type" evidence="3">
    <location>
        <begin position="18"/>
        <end position="78"/>
    </location>
</feature>